<feature type="domain" description="AB hydrolase-1" evidence="1">
    <location>
        <begin position="78"/>
        <end position="162"/>
    </location>
</feature>
<sequence>MERGSPTAPAYVLVLPGGKPRSQDPSRCWHLSNLRMIWLARSLRSTLGPHGIAVQRLQYRVRGWNAPEASPLHDARIALERARLRFGDVPVAVVGHSMGGRVAAHLADLDNVRAIAALAPWWPESDADLVPADRSLMVAHGTADRWTDPVASRIQTEQALARGVNASWHPLSGAGHFMLTRPWWWHRITADFVLDAFAAEGVVPAPTDRKAGRHA</sequence>
<evidence type="ECO:0000313" key="3">
    <source>
        <dbReference type="Proteomes" id="UP000183561"/>
    </source>
</evidence>
<protein>
    <submittedName>
        <fullName evidence="2">Alpha/beta hydrolase family protein</fullName>
    </submittedName>
</protein>
<organism evidence="2 3">
    <name type="scientific">Rhodococcus koreensis</name>
    <dbReference type="NCBI Taxonomy" id="99653"/>
    <lineage>
        <taxon>Bacteria</taxon>
        <taxon>Bacillati</taxon>
        <taxon>Actinomycetota</taxon>
        <taxon>Actinomycetes</taxon>
        <taxon>Mycobacteriales</taxon>
        <taxon>Nocardiaceae</taxon>
        <taxon>Rhodococcus</taxon>
    </lineage>
</organism>
<dbReference type="Gene3D" id="3.40.50.1820">
    <property type="entry name" value="alpha/beta hydrolase"/>
    <property type="match status" value="1"/>
</dbReference>
<gene>
    <name evidence="2" type="ORF">SAMN04490239_6811</name>
</gene>
<reference evidence="3" key="1">
    <citation type="submission" date="2016-10" db="EMBL/GenBank/DDBJ databases">
        <authorList>
            <person name="Varghese N."/>
            <person name="Submissions S."/>
        </authorList>
    </citation>
    <scope>NUCLEOTIDE SEQUENCE [LARGE SCALE GENOMIC DNA]</scope>
    <source>
        <strain evidence="3">DSM 44498</strain>
    </source>
</reference>
<dbReference type="GO" id="GO:0016787">
    <property type="term" value="F:hydrolase activity"/>
    <property type="evidence" value="ECO:0007669"/>
    <property type="project" value="UniProtKB-KW"/>
</dbReference>
<accession>A0A1H4XYU7</accession>
<dbReference type="Proteomes" id="UP000183561">
    <property type="component" value="Unassembled WGS sequence"/>
</dbReference>
<dbReference type="InterPro" id="IPR000073">
    <property type="entry name" value="AB_hydrolase_1"/>
</dbReference>
<evidence type="ECO:0000259" key="1">
    <source>
        <dbReference type="Pfam" id="PF00561"/>
    </source>
</evidence>
<dbReference type="Pfam" id="PF00561">
    <property type="entry name" value="Abhydrolase_1"/>
    <property type="match status" value="1"/>
</dbReference>
<keyword evidence="2" id="KW-0378">Hydrolase</keyword>
<dbReference type="InterPro" id="IPR029058">
    <property type="entry name" value="AB_hydrolase_fold"/>
</dbReference>
<evidence type="ECO:0000313" key="2">
    <source>
        <dbReference type="EMBL" id="SED10051.1"/>
    </source>
</evidence>
<dbReference type="RefSeq" id="WP_072947968.1">
    <property type="nucleotide sequence ID" value="NZ_FNSV01000005.1"/>
</dbReference>
<name>A0A1H4XYU7_9NOCA</name>
<keyword evidence="3" id="KW-1185">Reference proteome</keyword>
<proteinExistence type="predicted"/>
<dbReference type="AlphaFoldDB" id="A0A1H4XYU7"/>
<dbReference type="OrthoDB" id="3366509at2"/>
<dbReference type="SUPFAM" id="SSF53474">
    <property type="entry name" value="alpha/beta-Hydrolases"/>
    <property type="match status" value="1"/>
</dbReference>
<dbReference type="EMBL" id="FNSV01000005">
    <property type="protein sequence ID" value="SED10051.1"/>
    <property type="molecule type" value="Genomic_DNA"/>
</dbReference>